<accession>A0A8T9Q4H4</accession>
<organism evidence="1 2">
    <name type="scientific">Hymenobacter cellulosilyticus</name>
    <dbReference type="NCBI Taxonomy" id="2932248"/>
    <lineage>
        <taxon>Bacteria</taxon>
        <taxon>Pseudomonadati</taxon>
        <taxon>Bacteroidota</taxon>
        <taxon>Cytophagia</taxon>
        <taxon>Cytophagales</taxon>
        <taxon>Hymenobacteraceae</taxon>
        <taxon>Hymenobacter</taxon>
    </lineage>
</organism>
<dbReference type="RefSeq" id="WP_244674739.1">
    <property type="nucleotide sequence ID" value="NZ_CP095046.1"/>
</dbReference>
<dbReference type="EMBL" id="CP095046">
    <property type="protein sequence ID" value="UOQ71331.1"/>
    <property type="molecule type" value="Genomic_DNA"/>
</dbReference>
<keyword evidence="2" id="KW-1185">Reference proteome</keyword>
<evidence type="ECO:0000313" key="1">
    <source>
        <dbReference type="EMBL" id="UOQ71331.1"/>
    </source>
</evidence>
<dbReference type="KEGG" id="hcu:MUN79_22280"/>
<sequence>MSVFIQLDERLASFATGQHARLTRDRDGSTLQPRANNSGFEERRIDWKRDEFNVAILIQPHFEGMTIDTSRWHFIAVAWVHVVGRGKHVAELRLVSGRPFPEIEACVDELLAAALTLLNGLQRHDLRPLGFE</sequence>
<protein>
    <submittedName>
        <fullName evidence="1">Uncharacterized protein</fullName>
    </submittedName>
</protein>
<reference evidence="1" key="1">
    <citation type="submission" date="2022-04" db="EMBL/GenBank/DDBJ databases">
        <title>Hymenobacter sp. isolated from the air.</title>
        <authorList>
            <person name="Won M."/>
            <person name="Lee C.-M."/>
            <person name="Woen H.-Y."/>
            <person name="Kwon S.-W."/>
        </authorList>
    </citation>
    <scope>NUCLEOTIDE SEQUENCE</scope>
    <source>
        <strain evidence="1">5116S-3</strain>
    </source>
</reference>
<gene>
    <name evidence="1" type="ORF">MUN79_22280</name>
</gene>
<evidence type="ECO:0000313" key="2">
    <source>
        <dbReference type="Proteomes" id="UP000831796"/>
    </source>
</evidence>
<proteinExistence type="predicted"/>
<dbReference type="Proteomes" id="UP000831796">
    <property type="component" value="Chromosome"/>
</dbReference>
<dbReference type="AlphaFoldDB" id="A0A8T9Q4H4"/>
<name>A0A8T9Q4H4_9BACT</name>